<dbReference type="Proteomes" id="UP000004621">
    <property type="component" value="Unassembled WGS sequence"/>
</dbReference>
<name>A0A9W5MYP9_NEISU</name>
<gene>
    <name evidence="1" type="ORF">NEISUBOT_04981</name>
</gene>
<dbReference type="AlphaFoldDB" id="A0A9W5MYP9"/>
<protein>
    <submittedName>
        <fullName evidence="1">Uncharacterized protein</fullName>
    </submittedName>
</protein>
<dbReference type="EMBL" id="ACEO02000010">
    <property type="protein sequence ID" value="EFC51488.1"/>
    <property type="molecule type" value="Genomic_DNA"/>
</dbReference>
<evidence type="ECO:0000313" key="2">
    <source>
        <dbReference type="Proteomes" id="UP000004621"/>
    </source>
</evidence>
<comment type="caution">
    <text evidence="1">The sequence shown here is derived from an EMBL/GenBank/DDBJ whole genome shotgun (WGS) entry which is preliminary data.</text>
</comment>
<sequence>MLNEDITGQVNKDRNVLTGDSPLASNNLGILAADALLKKVASLG</sequence>
<proteinExistence type="predicted"/>
<dbReference type="RefSeq" id="WP_004520532.1">
    <property type="nucleotide sequence ID" value="NZ_ACEO02000010.1"/>
</dbReference>
<evidence type="ECO:0000313" key="1">
    <source>
        <dbReference type="EMBL" id="EFC51488.1"/>
    </source>
</evidence>
<organism evidence="1 2">
    <name type="scientific">Neisseria subflava NJ9703</name>
    <dbReference type="NCBI Taxonomy" id="546268"/>
    <lineage>
        <taxon>Bacteria</taxon>
        <taxon>Pseudomonadati</taxon>
        <taxon>Pseudomonadota</taxon>
        <taxon>Betaproteobacteria</taxon>
        <taxon>Neisseriales</taxon>
        <taxon>Neisseriaceae</taxon>
        <taxon>Neisseria</taxon>
    </lineage>
</organism>
<reference evidence="1 2" key="1">
    <citation type="submission" date="2010-01" db="EMBL/GenBank/DDBJ databases">
        <authorList>
            <person name="Weinstock G."/>
            <person name="Sodergren E."/>
            <person name="Clifton S."/>
            <person name="Fulton L."/>
            <person name="Fulton B."/>
            <person name="Courtney L."/>
            <person name="Fronick C."/>
            <person name="Harrison M."/>
            <person name="Strong C."/>
            <person name="Farmer C."/>
            <person name="Delahaunty K."/>
            <person name="Markovic C."/>
            <person name="Hall O."/>
            <person name="Minx P."/>
            <person name="Tomlinson C."/>
            <person name="Mitreva M."/>
            <person name="Nelson J."/>
            <person name="Hou S."/>
            <person name="Wollam A."/>
            <person name="Pepin K.H."/>
            <person name="Johnson M."/>
            <person name="Bhonagiri V."/>
            <person name="Nash W.E."/>
            <person name="Warren W."/>
            <person name="Chinwalla A."/>
            <person name="Mardis E.R."/>
            <person name="Wilson R.K."/>
        </authorList>
    </citation>
    <scope>NUCLEOTIDE SEQUENCE [LARGE SCALE GENOMIC DNA]</scope>
    <source>
        <strain evidence="1 2">NJ9703</strain>
    </source>
</reference>
<accession>A0A9W5MYP9</accession>